<dbReference type="InterPro" id="IPR006584">
    <property type="entry name" value="Cellulose-bd_IV"/>
</dbReference>
<dbReference type="PROSITE" id="PS52006">
    <property type="entry name" value="GH64"/>
    <property type="match status" value="1"/>
</dbReference>
<dbReference type="Pfam" id="PF18962">
    <property type="entry name" value="Por_Secre_tail"/>
    <property type="match status" value="1"/>
</dbReference>
<dbReference type="Pfam" id="PF16483">
    <property type="entry name" value="Glyco_hydro_64"/>
    <property type="match status" value="1"/>
</dbReference>
<dbReference type="InterPro" id="IPR008979">
    <property type="entry name" value="Galactose-bd-like_sf"/>
</dbReference>
<accession>A0A2T4DT89</accession>
<dbReference type="Pfam" id="PF00754">
    <property type="entry name" value="F5_F8_type_C"/>
    <property type="match status" value="1"/>
</dbReference>
<dbReference type="NCBIfam" id="TIGR04183">
    <property type="entry name" value="Por_Secre_tail"/>
    <property type="match status" value="1"/>
</dbReference>
<dbReference type="Gene3D" id="2.60.110.10">
    <property type="entry name" value="Thaumatin"/>
    <property type="match status" value="1"/>
</dbReference>
<dbReference type="CDD" id="cd04080">
    <property type="entry name" value="CBM6_cellulase-like"/>
    <property type="match status" value="1"/>
</dbReference>
<evidence type="ECO:0000313" key="4">
    <source>
        <dbReference type="EMBL" id="PTB97020.1"/>
    </source>
</evidence>
<dbReference type="InterPro" id="IPR032477">
    <property type="entry name" value="Glyco_hydro_64"/>
</dbReference>
<comment type="caution">
    <text evidence="4">The sequence shown here is derived from an EMBL/GenBank/DDBJ whole genome shotgun (WGS) entry which is preliminary data.</text>
</comment>
<name>A0A2T4DT89_9BACT</name>
<evidence type="ECO:0000256" key="1">
    <source>
        <dbReference type="ARBA" id="ARBA00022729"/>
    </source>
</evidence>
<dbReference type="Proteomes" id="UP000240608">
    <property type="component" value="Unassembled WGS sequence"/>
</dbReference>
<evidence type="ECO:0000259" key="3">
    <source>
        <dbReference type="PROSITE" id="PS52006"/>
    </source>
</evidence>
<feature type="domain" description="GH64" evidence="3">
    <location>
        <begin position="1"/>
        <end position="91"/>
    </location>
</feature>
<dbReference type="InterPro" id="IPR026444">
    <property type="entry name" value="Secre_tail"/>
</dbReference>
<dbReference type="EMBL" id="PYVU01000027">
    <property type="protein sequence ID" value="PTB97020.1"/>
    <property type="molecule type" value="Genomic_DNA"/>
</dbReference>
<dbReference type="Pfam" id="PF03422">
    <property type="entry name" value="CBM_6"/>
    <property type="match status" value="1"/>
</dbReference>
<gene>
    <name evidence="4" type="ORF">C9994_04640</name>
</gene>
<sequence>KTTDILVQAQICAALNRHVIDVTTPNVGLQDWSNSAEYYQQSPCNHYAKFWDQQGISVDQLAYGFPYDDVFEYSSSVHTPSPSRVVVSFGPYTDGGGNDNDEDITGMGGNLSVQFTDSPAGEGFANLIDNDAATKYLTFNSSAWVQFQANNAYSLSSYSITSANDAPQRDPLNWNLQGSNDGVNWTALDVRSGVDFPSRQQKQTFQVAANSAFTYFRFNLTNNSGSILQLAEIELFGEGSSSGFSQTIQAENYSSMSGVQLENGAGAEADQNVGYIDTNDWMAFNSINIPNSGNYTVSYRVASEGSGGELSLDVNGGANVLGYRTVPGTGGWYNWTTVSHTIYIEAGTYNFGIFAQTGGWNLDSWTISLASGASAQSAATAFNSENSMLEIAEISLSPNPAKSQLQIDFTAEHANLTLLNAHGRLMESTSNVPSGSLLSISHLKKGLYFLQVEIDGKVTVKHFIKE</sequence>
<dbReference type="GO" id="GO:0030246">
    <property type="term" value="F:carbohydrate binding"/>
    <property type="evidence" value="ECO:0007669"/>
    <property type="project" value="InterPro"/>
</dbReference>
<dbReference type="AlphaFoldDB" id="A0A2T4DT89"/>
<keyword evidence="1" id="KW-0732">Signal</keyword>
<dbReference type="PROSITE" id="PS51175">
    <property type="entry name" value="CBM6"/>
    <property type="match status" value="1"/>
</dbReference>
<evidence type="ECO:0000259" key="2">
    <source>
        <dbReference type="PROSITE" id="PS51175"/>
    </source>
</evidence>
<feature type="non-terminal residue" evidence="4">
    <location>
        <position position="1"/>
    </location>
</feature>
<evidence type="ECO:0000313" key="5">
    <source>
        <dbReference type="Proteomes" id="UP000240608"/>
    </source>
</evidence>
<dbReference type="InterPro" id="IPR037176">
    <property type="entry name" value="Osmotin/thaumatin-like_sf"/>
</dbReference>
<protein>
    <submittedName>
        <fullName evidence="4">Uncharacterized protein</fullName>
    </submittedName>
</protein>
<organism evidence="4 5">
    <name type="scientific">Marivirga lumbricoides</name>
    <dbReference type="NCBI Taxonomy" id="1046115"/>
    <lineage>
        <taxon>Bacteria</taxon>
        <taxon>Pseudomonadati</taxon>
        <taxon>Bacteroidota</taxon>
        <taxon>Cytophagia</taxon>
        <taxon>Cytophagales</taxon>
        <taxon>Marivirgaceae</taxon>
        <taxon>Marivirga</taxon>
    </lineage>
</organism>
<reference evidence="4 5" key="1">
    <citation type="submission" date="2018-03" db="EMBL/GenBank/DDBJ databases">
        <title>Cross-interface Injection: A General Nanoliter Liquid Handling Method Applied to Single Cells Genome Amplification Automated Nanoliter Liquid Handling Applied to Single Cell Multiple Displacement Amplification.</title>
        <authorList>
            <person name="Yun J."/>
            <person name="Xu P."/>
            <person name="Xu J."/>
            <person name="Dai X."/>
            <person name="Wang Y."/>
            <person name="Zheng X."/>
            <person name="Cao C."/>
            <person name="Yi Q."/>
            <person name="Zhu Y."/>
            <person name="Wang L."/>
            <person name="Dong Z."/>
            <person name="Huang Y."/>
            <person name="Huang L."/>
            <person name="Du W."/>
        </authorList>
    </citation>
    <scope>NUCLEOTIDE SEQUENCE [LARGE SCALE GENOMIC DNA]</scope>
    <source>
        <strain evidence="4 5">Z-D1-2</strain>
    </source>
</reference>
<dbReference type="SUPFAM" id="SSF49785">
    <property type="entry name" value="Galactose-binding domain-like"/>
    <property type="match status" value="2"/>
</dbReference>
<dbReference type="Gene3D" id="2.60.120.260">
    <property type="entry name" value="Galactose-binding domain-like"/>
    <property type="match status" value="2"/>
</dbReference>
<proteinExistence type="predicted"/>
<feature type="domain" description="CBM6" evidence="2">
    <location>
        <begin position="246"/>
        <end position="368"/>
    </location>
</feature>
<dbReference type="SMART" id="SM00606">
    <property type="entry name" value="CBD_IV"/>
    <property type="match status" value="1"/>
</dbReference>
<dbReference type="InterPro" id="IPR000421">
    <property type="entry name" value="FA58C"/>
</dbReference>
<dbReference type="InterPro" id="IPR005084">
    <property type="entry name" value="CBM6"/>
</dbReference>